<dbReference type="RefSeq" id="WP_076004836.1">
    <property type="nucleotide sequence ID" value="NZ_CP018258.1"/>
</dbReference>
<dbReference type="OrthoDB" id="9664367at2"/>
<dbReference type="Proteomes" id="UP000185934">
    <property type="component" value="Chromosome"/>
</dbReference>
<evidence type="ECO:0000313" key="2">
    <source>
        <dbReference type="Proteomes" id="UP000185934"/>
    </source>
</evidence>
<dbReference type="STRING" id="1839801.Dform_02015"/>
<dbReference type="EMBL" id="CP018258">
    <property type="protein sequence ID" value="APV45328.1"/>
    <property type="molecule type" value="Genomic_DNA"/>
</dbReference>
<accession>A0A1P8FA69</accession>
<dbReference type="KEGG" id="dfo:Dform_02015"/>
<organism evidence="1 2">
    <name type="scientific">Dehalogenimonas formicexedens</name>
    <dbReference type="NCBI Taxonomy" id="1839801"/>
    <lineage>
        <taxon>Bacteria</taxon>
        <taxon>Bacillati</taxon>
        <taxon>Chloroflexota</taxon>
        <taxon>Dehalococcoidia</taxon>
        <taxon>Dehalococcoidales</taxon>
        <taxon>Dehalococcoidaceae</taxon>
        <taxon>Dehalogenimonas</taxon>
    </lineage>
</organism>
<gene>
    <name evidence="1" type="ORF">Dform_02015</name>
</gene>
<reference evidence="2" key="1">
    <citation type="submission" date="2016-11" db="EMBL/GenBank/DDBJ databases">
        <title>Dehalogenimonas formicexedens sp. nov., a chlorinated alkane respiring bacterium isolated from contaminated groundwater.</title>
        <authorList>
            <person name="Key T.A."/>
            <person name="Bowman K.S."/>
            <person name="Lee I."/>
            <person name="Chun J."/>
            <person name="Albuquerque L."/>
            <person name="da Costa M.S."/>
            <person name="Rainey F.A."/>
            <person name="Moe W.M."/>
        </authorList>
    </citation>
    <scope>NUCLEOTIDE SEQUENCE [LARGE SCALE GENOMIC DNA]</scope>
    <source>
        <strain evidence="2">NSZ-14</strain>
    </source>
</reference>
<protein>
    <submittedName>
        <fullName evidence="1">Uncharacterized protein</fullName>
    </submittedName>
</protein>
<keyword evidence="2" id="KW-1185">Reference proteome</keyword>
<name>A0A1P8FA69_9CHLR</name>
<proteinExistence type="predicted"/>
<dbReference type="AlphaFoldDB" id="A0A1P8FA69"/>
<sequence>MRQKSCQERLEAELQDRLRDIRTLWRLYQRNPEASHRELGRFEEYGLGCDYVAKGTFQDQKRGYFRWQLSWGGPADEFRFYMDENLEAVEIEYCFLDWYDGASRSLSGEDYSLLDEIFQNFKDLGLVKTEHARSSGN</sequence>
<evidence type="ECO:0000313" key="1">
    <source>
        <dbReference type="EMBL" id="APV45328.1"/>
    </source>
</evidence>